<gene>
    <name evidence="4" type="ORF">AC625_20735</name>
</gene>
<protein>
    <submittedName>
        <fullName evidence="4">GNAT family acetyltransferase</fullName>
    </submittedName>
</protein>
<organism evidence="4 5">
    <name type="scientific">Peribacillus loiseleuriae</name>
    <dbReference type="NCBI Taxonomy" id="1679170"/>
    <lineage>
        <taxon>Bacteria</taxon>
        <taxon>Bacillati</taxon>
        <taxon>Bacillota</taxon>
        <taxon>Bacilli</taxon>
        <taxon>Bacillales</taxon>
        <taxon>Bacillaceae</taxon>
        <taxon>Peribacillus</taxon>
    </lineage>
</organism>
<dbReference type="AlphaFoldDB" id="A0A0K9GYA9"/>
<evidence type="ECO:0000259" key="3">
    <source>
        <dbReference type="PROSITE" id="PS51186"/>
    </source>
</evidence>
<dbReference type="InterPro" id="IPR016181">
    <property type="entry name" value="Acyl_CoA_acyltransferase"/>
</dbReference>
<dbReference type="SUPFAM" id="SSF55729">
    <property type="entry name" value="Acyl-CoA N-acyltransferases (Nat)"/>
    <property type="match status" value="2"/>
</dbReference>
<dbReference type="Gene3D" id="3.40.630.30">
    <property type="match status" value="2"/>
</dbReference>
<keyword evidence="1 4" id="KW-0808">Transferase</keyword>
<dbReference type="OrthoDB" id="7163760at2"/>
<dbReference type="PANTHER" id="PTHR43420:SF12">
    <property type="entry name" value="N-ACETYLTRANSFERASE DOMAIN-CONTAINING PROTEIN"/>
    <property type="match status" value="1"/>
</dbReference>
<dbReference type="STRING" id="1679170.AC625_20735"/>
<feature type="domain" description="N-acetyltransferase" evidence="3">
    <location>
        <begin position="139"/>
        <end position="272"/>
    </location>
</feature>
<keyword evidence="5" id="KW-1185">Reference proteome</keyword>
<dbReference type="GO" id="GO:0016747">
    <property type="term" value="F:acyltransferase activity, transferring groups other than amino-acyl groups"/>
    <property type="evidence" value="ECO:0007669"/>
    <property type="project" value="InterPro"/>
</dbReference>
<dbReference type="PROSITE" id="PS51186">
    <property type="entry name" value="GNAT"/>
    <property type="match status" value="2"/>
</dbReference>
<evidence type="ECO:0000256" key="2">
    <source>
        <dbReference type="ARBA" id="ARBA00023315"/>
    </source>
</evidence>
<comment type="caution">
    <text evidence="4">The sequence shown here is derived from an EMBL/GenBank/DDBJ whole genome shotgun (WGS) entry which is preliminary data.</text>
</comment>
<feature type="domain" description="N-acetyltransferase" evidence="3">
    <location>
        <begin position="1"/>
        <end position="148"/>
    </location>
</feature>
<evidence type="ECO:0000313" key="5">
    <source>
        <dbReference type="Proteomes" id="UP000037146"/>
    </source>
</evidence>
<dbReference type="PATRIC" id="fig|1679170.3.peg.4679"/>
<dbReference type="Proteomes" id="UP000037146">
    <property type="component" value="Unassembled WGS sequence"/>
</dbReference>
<dbReference type="Pfam" id="PF00583">
    <property type="entry name" value="Acetyltransf_1"/>
    <property type="match status" value="2"/>
</dbReference>
<name>A0A0K9GYA9_9BACI</name>
<dbReference type="CDD" id="cd04301">
    <property type="entry name" value="NAT_SF"/>
    <property type="match status" value="2"/>
</dbReference>
<dbReference type="PANTHER" id="PTHR43420">
    <property type="entry name" value="ACETYLTRANSFERASE"/>
    <property type="match status" value="1"/>
</dbReference>
<keyword evidence="2" id="KW-0012">Acyltransferase</keyword>
<dbReference type="InterPro" id="IPR050680">
    <property type="entry name" value="YpeA/RimI_acetyltransf"/>
</dbReference>
<evidence type="ECO:0000256" key="1">
    <source>
        <dbReference type="ARBA" id="ARBA00022679"/>
    </source>
</evidence>
<dbReference type="EMBL" id="LFZW01000001">
    <property type="protein sequence ID" value="KMY51653.1"/>
    <property type="molecule type" value="Genomic_DNA"/>
</dbReference>
<evidence type="ECO:0000313" key="4">
    <source>
        <dbReference type="EMBL" id="KMY51653.1"/>
    </source>
</evidence>
<proteinExistence type="predicted"/>
<dbReference type="RefSeq" id="WP_049683003.1">
    <property type="nucleotide sequence ID" value="NZ_LFZW01000001.1"/>
</dbReference>
<sequence>MKEKQLVEIAELQKGCEQGTFSLKLNWETLRSRVGKAGEDFFHYEGNTLIGYLAIYDFGGKIELCGMVHPDYRRQGICTKLVEKALLTAKKRDSRAILLNAPAESQSAKGFLATLPCRFDVAEYQMKWQETELTDYEGVTLRPSKEADKALEIQLDVDCFGLLQHEAASYYERIKKERLNTFVIVYEDQVVGKIRVEERDGEAWIYGFAVAPAFQGKGIGKKVLKQVILEQQKKGNPIYLEVEATNPAALKLYESCGFRSYHQQDYYLYNGS</sequence>
<reference evidence="5" key="1">
    <citation type="submission" date="2015-07" db="EMBL/GenBank/DDBJ databases">
        <title>Genome sequencing project for genomic taxonomy and phylogenomics of Bacillus-like bacteria.</title>
        <authorList>
            <person name="Liu B."/>
            <person name="Wang J."/>
            <person name="Zhu Y."/>
            <person name="Liu G."/>
            <person name="Chen Q."/>
            <person name="Chen Z."/>
            <person name="Lan J."/>
            <person name="Che J."/>
            <person name="Ge C."/>
            <person name="Shi H."/>
            <person name="Pan Z."/>
            <person name="Liu X."/>
        </authorList>
    </citation>
    <scope>NUCLEOTIDE SEQUENCE [LARGE SCALE GENOMIC DNA]</scope>
    <source>
        <strain evidence="5">FJAT-27997</strain>
    </source>
</reference>
<accession>A0A0K9GYA9</accession>
<dbReference type="InterPro" id="IPR000182">
    <property type="entry name" value="GNAT_dom"/>
</dbReference>